<organism evidence="1 2">
    <name type="scientific">Phytophthora nicotianae</name>
    <name type="common">Potato buckeye rot agent</name>
    <name type="synonym">Phytophthora parasitica</name>
    <dbReference type="NCBI Taxonomy" id="4792"/>
    <lineage>
        <taxon>Eukaryota</taxon>
        <taxon>Sar</taxon>
        <taxon>Stramenopiles</taxon>
        <taxon>Oomycota</taxon>
        <taxon>Peronosporomycetes</taxon>
        <taxon>Peronosporales</taxon>
        <taxon>Peronosporaceae</taxon>
        <taxon>Phytophthora</taxon>
    </lineage>
</organism>
<gene>
    <name evidence="1" type="ORF">AM587_10001788</name>
</gene>
<dbReference type="OrthoDB" id="10572396at2759"/>
<dbReference type="AlphaFoldDB" id="A0A0W8CCM2"/>
<comment type="caution">
    <text evidence="1">The sequence shown here is derived from an EMBL/GenBank/DDBJ whole genome shotgun (WGS) entry which is preliminary data.</text>
</comment>
<name>A0A0W8CCM2_PHYNI</name>
<proteinExistence type="predicted"/>
<accession>A0A0W8CCM2</accession>
<dbReference type="EMBL" id="LNFO01003984">
    <property type="protein sequence ID" value="KUF81800.1"/>
    <property type="molecule type" value="Genomic_DNA"/>
</dbReference>
<sequence length="233" mass="26291">MSTAPHSTAFGISPLREASIIECASTTKRSNPVARVRCAHARAVKAAKRLHDKEIQRMRVQQAANARKCKQLQRGKSPMPTAAHFDKHEERLPCVHGTCVFMVDSTLSSEVEQNVKNARRWDGNIHVAQITVLDDERGSYGSRTITFNPGAVYLLHHVEYVGIYDGIPKGNVQYERDNIRKVRSPVERRRYLCLVQPITVKHNTGLYMLTDVWACGKDAVQIPQRDASHIVRL</sequence>
<dbReference type="Proteomes" id="UP000052943">
    <property type="component" value="Unassembled WGS sequence"/>
</dbReference>
<reference evidence="1 2" key="1">
    <citation type="submission" date="2015-11" db="EMBL/GenBank/DDBJ databases">
        <title>Genomes and virulence difference between two physiological races of Phytophthora nicotianae.</title>
        <authorList>
            <person name="Liu H."/>
            <person name="Ma X."/>
            <person name="Yu H."/>
            <person name="Fang D."/>
            <person name="Li Y."/>
            <person name="Wang X."/>
            <person name="Wang W."/>
            <person name="Dong Y."/>
            <person name="Xiao B."/>
        </authorList>
    </citation>
    <scope>NUCLEOTIDE SEQUENCE [LARGE SCALE GENOMIC DNA]</scope>
    <source>
        <strain evidence="2">race 0</strain>
    </source>
</reference>
<protein>
    <submittedName>
        <fullName evidence="1">Uncharacterized protein</fullName>
    </submittedName>
</protein>
<evidence type="ECO:0000313" key="2">
    <source>
        <dbReference type="Proteomes" id="UP000052943"/>
    </source>
</evidence>
<evidence type="ECO:0000313" key="1">
    <source>
        <dbReference type="EMBL" id="KUF81800.1"/>
    </source>
</evidence>